<dbReference type="RefSeq" id="WP_066603139.1">
    <property type="nucleotide sequence ID" value="NZ_FORY01000001.1"/>
</dbReference>
<name>A0A1I3MUG8_9RHOB</name>
<dbReference type="EMBL" id="FORY01000001">
    <property type="protein sequence ID" value="SFJ00599.1"/>
    <property type="molecule type" value="Genomic_DNA"/>
</dbReference>
<dbReference type="SUPFAM" id="SSF53474">
    <property type="entry name" value="alpha/beta-Hydrolases"/>
    <property type="match status" value="1"/>
</dbReference>
<accession>A0A1I3MUG8</accession>
<evidence type="ECO:0000313" key="3">
    <source>
        <dbReference type="Proteomes" id="UP000183299"/>
    </source>
</evidence>
<evidence type="ECO:0000259" key="1">
    <source>
        <dbReference type="Pfam" id="PF12697"/>
    </source>
</evidence>
<dbReference type="PANTHER" id="PTHR43798">
    <property type="entry name" value="MONOACYLGLYCEROL LIPASE"/>
    <property type="match status" value="1"/>
</dbReference>
<dbReference type="Pfam" id="PF12697">
    <property type="entry name" value="Abhydrolase_6"/>
    <property type="match status" value="1"/>
</dbReference>
<reference evidence="2 3" key="1">
    <citation type="submission" date="2016-10" db="EMBL/GenBank/DDBJ databases">
        <authorList>
            <person name="de Groot N.N."/>
        </authorList>
    </citation>
    <scope>NUCLEOTIDE SEQUENCE [LARGE SCALE GENOMIC DNA]</scope>
    <source>
        <strain evidence="2 3">CGMCC 1.8891</strain>
    </source>
</reference>
<evidence type="ECO:0000313" key="2">
    <source>
        <dbReference type="EMBL" id="SFJ00599.1"/>
    </source>
</evidence>
<organism evidence="2 3">
    <name type="scientific">Celeribacter halophilus</name>
    <dbReference type="NCBI Taxonomy" id="576117"/>
    <lineage>
        <taxon>Bacteria</taxon>
        <taxon>Pseudomonadati</taxon>
        <taxon>Pseudomonadota</taxon>
        <taxon>Alphaproteobacteria</taxon>
        <taxon>Rhodobacterales</taxon>
        <taxon>Roseobacteraceae</taxon>
        <taxon>Celeribacter</taxon>
    </lineage>
</organism>
<dbReference type="InterPro" id="IPR050266">
    <property type="entry name" value="AB_hydrolase_sf"/>
</dbReference>
<sequence length="237" mass="25849">MTESLVLLPGFLADGRVFADQISDLSRSHAVMVAPLIGESLTEMADAVLAVAPPKFAVAGHDLGASVATEILRRAPGRVTRIALLSASAQAEPPNAAAAREPRMIKAKTGRYGEVLLEELPSTALCEGPYRNAIRDHWLDMAMEAGLEIYLKQSRILQRRPDHQNVLRRARIPALVIGGMADTICPPRRQEFIAQLMPRADLVLIEKAGHLPMLEAPTTVSRALQTWLEAEAPFVLR</sequence>
<dbReference type="STRING" id="576117.SAMN04488138_101155"/>
<dbReference type="GeneID" id="98663629"/>
<dbReference type="InterPro" id="IPR029058">
    <property type="entry name" value="AB_hydrolase_fold"/>
</dbReference>
<dbReference type="Gene3D" id="3.40.50.1820">
    <property type="entry name" value="alpha/beta hydrolase"/>
    <property type="match status" value="1"/>
</dbReference>
<feature type="domain" description="AB hydrolase-1" evidence="1">
    <location>
        <begin position="6"/>
        <end position="222"/>
    </location>
</feature>
<dbReference type="AlphaFoldDB" id="A0A1I3MUG8"/>
<dbReference type="PANTHER" id="PTHR43798:SF29">
    <property type="entry name" value="AB HYDROLASE-1 DOMAIN-CONTAINING PROTEIN"/>
    <property type="match status" value="1"/>
</dbReference>
<dbReference type="OrthoDB" id="5491135at2"/>
<dbReference type="Proteomes" id="UP000183299">
    <property type="component" value="Unassembled WGS sequence"/>
</dbReference>
<proteinExistence type="predicted"/>
<dbReference type="InterPro" id="IPR000073">
    <property type="entry name" value="AB_hydrolase_1"/>
</dbReference>
<protein>
    <submittedName>
        <fullName evidence="2">Pimeloyl-ACP methyl ester carboxylesterase</fullName>
    </submittedName>
</protein>
<gene>
    <name evidence="2" type="ORF">SAMN04488138_101155</name>
</gene>
<keyword evidence="3" id="KW-1185">Reference proteome</keyword>